<name>A0A835IZ65_9MAGN</name>
<evidence type="ECO:0000256" key="1">
    <source>
        <dbReference type="ARBA" id="ARBA00004239"/>
    </source>
</evidence>
<dbReference type="AlphaFoldDB" id="A0A835IZ65"/>
<comment type="caution">
    <text evidence="6">The sequence shown here is derived from an EMBL/GenBank/DDBJ whole genome shotgun (WGS) entry which is preliminary data.</text>
</comment>
<keyword evidence="7" id="KW-1185">Reference proteome</keyword>
<reference evidence="6 7" key="1">
    <citation type="submission" date="2020-10" db="EMBL/GenBank/DDBJ databases">
        <title>The Coptis chinensis genome and diversification of protoberbering-type alkaloids.</title>
        <authorList>
            <person name="Wang B."/>
            <person name="Shu S."/>
            <person name="Song C."/>
            <person name="Liu Y."/>
        </authorList>
    </citation>
    <scope>NUCLEOTIDE SEQUENCE [LARGE SCALE GENOMIC DNA]</scope>
    <source>
        <strain evidence="6">HL-2020</strain>
        <tissue evidence="6">Leaf</tissue>
    </source>
</reference>
<evidence type="ECO:0000256" key="5">
    <source>
        <dbReference type="SAM" id="SignalP"/>
    </source>
</evidence>
<evidence type="ECO:0000313" key="7">
    <source>
        <dbReference type="Proteomes" id="UP000631114"/>
    </source>
</evidence>
<feature type="compositionally biased region" description="Polar residues" evidence="4">
    <location>
        <begin position="78"/>
        <end position="89"/>
    </location>
</feature>
<dbReference type="PANTHER" id="PTHR33599:SF20">
    <property type="entry name" value="PROTEIN IDA"/>
    <property type="match status" value="1"/>
</dbReference>
<dbReference type="Proteomes" id="UP000631114">
    <property type="component" value="Unassembled WGS sequence"/>
</dbReference>
<feature type="chain" id="PRO_5032866302" evidence="5">
    <location>
        <begin position="30"/>
        <end position="89"/>
    </location>
</feature>
<evidence type="ECO:0000256" key="3">
    <source>
        <dbReference type="ARBA" id="ARBA00022729"/>
    </source>
</evidence>
<dbReference type="GO" id="GO:0010227">
    <property type="term" value="P:floral organ abscission"/>
    <property type="evidence" value="ECO:0007669"/>
    <property type="project" value="InterPro"/>
</dbReference>
<accession>A0A835IZ65</accession>
<dbReference type="EMBL" id="JADFTS010000001">
    <property type="protein sequence ID" value="KAF9626069.1"/>
    <property type="molecule type" value="Genomic_DNA"/>
</dbReference>
<comment type="subcellular location">
    <subcellularLocation>
        <location evidence="1">Secreted</location>
        <location evidence="1">Extracellular space</location>
    </subcellularLocation>
</comment>
<organism evidence="6 7">
    <name type="scientific">Coptis chinensis</name>
    <dbReference type="NCBI Taxonomy" id="261450"/>
    <lineage>
        <taxon>Eukaryota</taxon>
        <taxon>Viridiplantae</taxon>
        <taxon>Streptophyta</taxon>
        <taxon>Embryophyta</taxon>
        <taxon>Tracheophyta</taxon>
        <taxon>Spermatophyta</taxon>
        <taxon>Magnoliopsida</taxon>
        <taxon>Ranunculales</taxon>
        <taxon>Ranunculaceae</taxon>
        <taxon>Coptidoideae</taxon>
        <taxon>Coptis</taxon>
    </lineage>
</organism>
<gene>
    <name evidence="6" type="ORF">IFM89_030737</name>
</gene>
<keyword evidence="3 5" id="KW-0732">Signal</keyword>
<dbReference type="InterPro" id="IPR039639">
    <property type="entry name" value="IDA-like"/>
</dbReference>
<dbReference type="OrthoDB" id="994133at2759"/>
<evidence type="ECO:0000256" key="2">
    <source>
        <dbReference type="ARBA" id="ARBA00022525"/>
    </source>
</evidence>
<feature type="region of interest" description="Disordered" evidence="4">
    <location>
        <begin position="68"/>
        <end position="89"/>
    </location>
</feature>
<dbReference type="GO" id="GO:0005576">
    <property type="term" value="C:extracellular region"/>
    <property type="evidence" value="ECO:0007669"/>
    <property type="project" value="UniProtKB-SubCell"/>
</dbReference>
<sequence length="89" mass="9699">MSSPPPQSLHVSRCLIFLVLFILPCCCTSTRSGGTVIIADGLSPQRQHKLEVGIRYQAWVFNYFPKGTPIPPSGPSRGHNSVVDSVPHN</sequence>
<protein>
    <submittedName>
        <fullName evidence="6">Uncharacterized protein</fullName>
    </submittedName>
</protein>
<evidence type="ECO:0000256" key="4">
    <source>
        <dbReference type="SAM" id="MobiDB-lite"/>
    </source>
</evidence>
<keyword evidence="2" id="KW-0964">Secreted</keyword>
<feature type="signal peptide" evidence="5">
    <location>
        <begin position="1"/>
        <end position="29"/>
    </location>
</feature>
<dbReference type="PANTHER" id="PTHR33599">
    <property type="entry name" value="PROTEIN IDA-LIKE 5"/>
    <property type="match status" value="1"/>
</dbReference>
<proteinExistence type="predicted"/>
<evidence type="ECO:0000313" key="6">
    <source>
        <dbReference type="EMBL" id="KAF9626069.1"/>
    </source>
</evidence>